<reference evidence="1 2" key="1">
    <citation type="submission" date="2018-12" db="EMBL/GenBank/DDBJ databases">
        <title>Genome sequence and assembly of Colletotrichum trifolii.</title>
        <authorList>
            <person name="Gan P."/>
            <person name="Shirasu K."/>
        </authorList>
    </citation>
    <scope>NUCLEOTIDE SEQUENCE [LARGE SCALE GENOMIC DNA]</scope>
    <source>
        <strain evidence="1 2">543-2</strain>
    </source>
</reference>
<dbReference type="AlphaFoldDB" id="A0A4R8RJG3"/>
<keyword evidence="2" id="KW-1185">Reference proteome</keyword>
<proteinExistence type="predicted"/>
<name>A0A4R8RJG3_COLTR</name>
<comment type="caution">
    <text evidence="1">The sequence shown here is derived from an EMBL/GenBank/DDBJ whole genome shotgun (WGS) entry which is preliminary data.</text>
</comment>
<evidence type="ECO:0000313" key="1">
    <source>
        <dbReference type="EMBL" id="TDZ58517.1"/>
    </source>
</evidence>
<organism evidence="1 2">
    <name type="scientific">Colletotrichum trifolii</name>
    <dbReference type="NCBI Taxonomy" id="5466"/>
    <lineage>
        <taxon>Eukaryota</taxon>
        <taxon>Fungi</taxon>
        <taxon>Dikarya</taxon>
        <taxon>Ascomycota</taxon>
        <taxon>Pezizomycotina</taxon>
        <taxon>Sordariomycetes</taxon>
        <taxon>Hypocreomycetidae</taxon>
        <taxon>Glomerellales</taxon>
        <taxon>Glomerellaceae</taxon>
        <taxon>Colletotrichum</taxon>
        <taxon>Colletotrichum orbiculare species complex</taxon>
    </lineage>
</organism>
<gene>
    <name evidence="1" type="ORF">CTRI78_v005313</name>
</gene>
<dbReference type="EMBL" id="RYZW01000043">
    <property type="protein sequence ID" value="TDZ58517.1"/>
    <property type="molecule type" value="Genomic_DNA"/>
</dbReference>
<sequence>MSPEAVYHSVVLPASCSLKTARPSGGFENESSVALIEVPSDCGVHLRDSSDVRRNLLYLKDEQHLSQRGDTGRSFSVTDVGIHGAEVETLVRSTARAMEFDLADVQRVDTSRVHDLAVVVNLGTGVGVRVGNGFGGVIRGASGDDGEDVIVVGLGILKAS</sequence>
<evidence type="ECO:0000313" key="2">
    <source>
        <dbReference type="Proteomes" id="UP000295703"/>
    </source>
</evidence>
<accession>A0A4R8RJG3</accession>
<dbReference type="Proteomes" id="UP000295703">
    <property type="component" value="Unassembled WGS sequence"/>
</dbReference>
<protein>
    <submittedName>
        <fullName evidence="1">Uncharacterized protein</fullName>
    </submittedName>
</protein>